<feature type="domain" description="HD/PDEase" evidence="1">
    <location>
        <begin position="23"/>
        <end position="136"/>
    </location>
</feature>
<dbReference type="Gene3D" id="1.10.3210.10">
    <property type="entry name" value="Hypothetical protein af1432"/>
    <property type="match status" value="1"/>
</dbReference>
<reference evidence="2" key="2">
    <citation type="journal article" date="2021" name="PeerJ">
        <title>Extensive microbial diversity within the chicken gut microbiome revealed by metagenomics and culture.</title>
        <authorList>
            <person name="Gilroy R."/>
            <person name="Ravi A."/>
            <person name="Getino M."/>
            <person name="Pursley I."/>
            <person name="Horton D.L."/>
            <person name="Alikhan N.F."/>
            <person name="Baker D."/>
            <person name="Gharbi K."/>
            <person name="Hall N."/>
            <person name="Watson M."/>
            <person name="Adriaenssens E.M."/>
            <person name="Foster-Nyarko E."/>
            <person name="Jarju S."/>
            <person name="Secka A."/>
            <person name="Antonio M."/>
            <person name="Oren A."/>
            <person name="Chaudhuri R.R."/>
            <person name="La Ragione R."/>
            <person name="Hildebrand F."/>
            <person name="Pallen M.J."/>
        </authorList>
    </citation>
    <scope>NUCLEOTIDE SEQUENCE</scope>
    <source>
        <strain evidence="2">CHK197-8231</strain>
    </source>
</reference>
<dbReference type="AlphaFoldDB" id="A0A9D1HVE3"/>
<name>A0A9D1HVE3_9BACT</name>
<reference evidence="2" key="1">
    <citation type="submission" date="2020-10" db="EMBL/GenBank/DDBJ databases">
        <authorList>
            <person name="Gilroy R."/>
        </authorList>
    </citation>
    <scope>NUCLEOTIDE SEQUENCE</scope>
    <source>
        <strain evidence="2">CHK197-8231</strain>
    </source>
</reference>
<evidence type="ECO:0000259" key="1">
    <source>
        <dbReference type="SMART" id="SM00471"/>
    </source>
</evidence>
<dbReference type="Pfam" id="PF01966">
    <property type="entry name" value="HD"/>
    <property type="match status" value="1"/>
</dbReference>
<organism evidence="2 3">
    <name type="scientific">Candidatus Fimihabitans intestinipullorum</name>
    <dbReference type="NCBI Taxonomy" id="2840820"/>
    <lineage>
        <taxon>Bacteria</taxon>
        <taxon>Bacillati</taxon>
        <taxon>Mycoplasmatota</taxon>
        <taxon>Mycoplasmatota incertae sedis</taxon>
        <taxon>Candidatus Fimihabitans</taxon>
    </lineage>
</organism>
<comment type="caution">
    <text evidence="2">The sequence shown here is derived from an EMBL/GenBank/DDBJ whole genome shotgun (WGS) entry which is preliminary data.</text>
</comment>
<dbReference type="Proteomes" id="UP000824087">
    <property type="component" value="Unassembled WGS sequence"/>
</dbReference>
<protein>
    <submittedName>
        <fullName evidence="2">HD domain-containing protein</fullName>
    </submittedName>
</protein>
<evidence type="ECO:0000313" key="3">
    <source>
        <dbReference type="Proteomes" id="UP000824087"/>
    </source>
</evidence>
<proteinExistence type="predicted"/>
<dbReference type="EMBL" id="DVML01000025">
    <property type="protein sequence ID" value="HIU22752.1"/>
    <property type="molecule type" value="Genomic_DNA"/>
</dbReference>
<evidence type="ECO:0000313" key="2">
    <source>
        <dbReference type="EMBL" id="HIU22752.1"/>
    </source>
</evidence>
<accession>A0A9D1HVE3</accession>
<gene>
    <name evidence="2" type="ORF">IAD49_04155</name>
</gene>
<dbReference type="SUPFAM" id="SSF109604">
    <property type="entry name" value="HD-domain/PDEase-like"/>
    <property type="match status" value="1"/>
</dbReference>
<sequence length="189" mass="22606">MDIEHKHEDLIAIAKKYMSTIQDSCHNIHHMNDVVAYTKELLNELETKKNPEVCMIGAYWHDVGRIKLDVGHEELSAKMLRQHMLEMNYDDEFIEACCEAIRYHKWNMSPKTIEGLIIKDADKLAFLGSERWSACLEQGQRLDDIIQLLPRLRNELLYFEVSRKIYDREIVRIMRLLYDRYYGDRREKE</sequence>
<dbReference type="InterPro" id="IPR006674">
    <property type="entry name" value="HD_domain"/>
</dbReference>
<dbReference type="CDD" id="cd00077">
    <property type="entry name" value="HDc"/>
    <property type="match status" value="1"/>
</dbReference>
<dbReference type="SMART" id="SM00471">
    <property type="entry name" value="HDc"/>
    <property type="match status" value="1"/>
</dbReference>
<dbReference type="InterPro" id="IPR003607">
    <property type="entry name" value="HD/PDEase_dom"/>
</dbReference>